<accession>A0ABR0K4M9</accession>
<feature type="compositionally biased region" description="Polar residues" evidence="1">
    <location>
        <begin position="145"/>
        <end position="154"/>
    </location>
</feature>
<feature type="region of interest" description="Disordered" evidence="1">
    <location>
        <begin position="1"/>
        <end position="303"/>
    </location>
</feature>
<feature type="compositionally biased region" description="Basic and acidic residues" evidence="1">
    <location>
        <begin position="119"/>
        <end position="129"/>
    </location>
</feature>
<name>A0ABR0K4M9_9EURO</name>
<gene>
    <name evidence="2" type="ORF">LTR24_006872</name>
</gene>
<feature type="compositionally biased region" description="Basic and acidic residues" evidence="1">
    <location>
        <begin position="244"/>
        <end position="265"/>
    </location>
</feature>
<protein>
    <submittedName>
        <fullName evidence="2">Uncharacterized protein</fullName>
    </submittedName>
</protein>
<sequence>MPDHHDPSYRNPFSRRTSYDPLPPGYSWARPIYPGNRQTSRSRSRQRSTSYSHDPESSNPRRRSSSIIGGLANYLYGTPMPTRSASVRQTRQESTHGTSRRRSSSTRPSPMRSASVRQTRQESTHDTPRRRSSSIRRPSLMHNLFGTSSSTTFRNKTREEKATYHREYYAANAERIQARRRGEVVEPRAKKAKTPESSPTTRRERSAYQREYYAKNAERINAKRREEVAQGTESAVRRRQNQYARDREHRAQNDEVAQRKREQLKKYQAPEYRDRYNANRRRRRAESSKTHSQEVIQIDSDSD</sequence>
<keyword evidence="3" id="KW-1185">Reference proteome</keyword>
<organism evidence="2 3">
    <name type="scientific">Lithohypha guttulata</name>
    <dbReference type="NCBI Taxonomy" id="1690604"/>
    <lineage>
        <taxon>Eukaryota</taxon>
        <taxon>Fungi</taxon>
        <taxon>Dikarya</taxon>
        <taxon>Ascomycota</taxon>
        <taxon>Pezizomycotina</taxon>
        <taxon>Eurotiomycetes</taxon>
        <taxon>Chaetothyriomycetidae</taxon>
        <taxon>Chaetothyriales</taxon>
        <taxon>Trichomeriaceae</taxon>
        <taxon>Lithohypha</taxon>
    </lineage>
</organism>
<reference evidence="2 3" key="1">
    <citation type="submission" date="2023-08" db="EMBL/GenBank/DDBJ databases">
        <title>Black Yeasts Isolated from many extreme environments.</title>
        <authorList>
            <person name="Coleine C."/>
            <person name="Stajich J.E."/>
            <person name="Selbmann L."/>
        </authorList>
    </citation>
    <scope>NUCLEOTIDE SEQUENCE [LARGE SCALE GENOMIC DNA]</scope>
    <source>
        <strain evidence="2 3">CCFEE 5885</strain>
    </source>
</reference>
<feature type="compositionally biased region" description="Basic and acidic residues" evidence="1">
    <location>
        <begin position="156"/>
        <end position="168"/>
    </location>
</feature>
<dbReference type="Proteomes" id="UP001345013">
    <property type="component" value="Unassembled WGS sequence"/>
</dbReference>
<feature type="compositionally biased region" description="Low complexity" evidence="1">
    <location>
        <begin position="105"/>
        <end position="115"/>
    </location>
</feature>
<evidence type="ECO:0000313" key="3">
    <source>
        <dbReference type="Proteomes" id="UP001345013"/>
    </source>
</evidence>
<comment type="caution">
    <text evidence="2">The sequence shown here is derived from an EMBL/GenBank/DDBJ whole genome shotgun (WGS) entry which is preliminary data.</text>
</comment>
<dbReference type="EMBL" id="JAVRRG010000094">
    <property type="protein sequence ID" value="KAK5087277.1"/>
    <property type="molecule type" value="Genomic_DNA"/>
</dbReference>
<evidence type="ECO:0000256" key="1">
    <source>
        <dbReference type="SAM" id="MobiDB-lite"/>
    </source>
</evidence>
<feature type="compositionally biased region" description="Basic and acidic residues" evidence="1">
    <location>
        <begin position="201"/>
        <end position="228"/>
    </location>
</feature>
<feature type="compositionally biased region" description="Basic and acidic residues" evidence="1">
    <location>
        <begin position="176"/>
        <end position="189"/>
    </location>
</feature>
<evidence type="ECO:0000313" key="2">
    <source>
        <dbReference type="EMBL" id="KAK5087277.1"/>
    </source>
</evidence>
<proteinExistence type="predicted"/>